<proteinExistence type="inferred from homology"/>
<comment type="similarity">
    <text evidence="1">Belongs to the LysR transcriptional regulatory family.</text>
</comment>
<feature type="domain" description="HTH lysR-type" evidence="5">
    <location>
        <begin position="3"/>
        <end position="60"/>
    </location>
</feature>
<dbReference type="InterPro" id="IPR036388">
    <property type="entry name" value="WH-like_DNA-bd_sf"/>
</dbReference>
<accession>A0A8B2NKS5</accession>
<evidence type="ECO:0000256" key="1">
    <source>
        <dbReference type="ARBA" id="ARBA00009437"/>
    </source>
</evidence>
<dbReference type="Proteomes" id="UP000249590">
    <property type="component" value="Unassembled WGS sequence"/>
</dbReference>
<dbReference type="SUPFAM" id="SSF46785">
    <property type="entry name" value="Winged helix' DNA-binding domain"/>
    <property type="match status" value="1"/>
</dbReference>
<evidence type="ECO:0000256" key="4">
    <source>
        <dbReference type="ARBA" id="ARBA00023163"/>
    </source>
</evidence>
<dbReference type="CDD" id="cd05466">
    <property type="entry name" value="PBP2_LTTR_substrate"/>
    <property type="match status" value="1"/>
</dbReference>
<dbReference type="AlphaFoldDB" id="A0A8B2NKS5"/>
<keyword evidence="7" id="KW-1185">Reference proteome</keyword>
<evidence type="ECO:0000313" key="6">
    <source>
        <dbReference type="EMBL" id="RAH98203.1"/>
    </source>
</evidence>
<keyword evidence="2" id="KW-0805">Transcription regulation</keyword>
<gene>
    <name evidence="6" type="ORF">DLJ53_26150</name>
</gene>
<dbReference type="GO" id="GO:0003677">
    <property type="term" value="F:DNA binding"/>
    <property type="evidence" value="ECO:0007669"/>
    <property type="project" value="UniProtKB-KW"/>
</dbReference>
<dbReference type="SUPFAM" id="SSF53850">
    <property type="entry name" value="Periplasmic binding protein-like II"/>
    <property type="match status" value="1"/>
</dbReference>
<organism evidence="6 7">
    <name type="scientific">Acuticoccus sediminis</name>
    <dbReference type="NCBI Taxonomy" id="2184697"/>
    <lineage>
        <taxon>Bacteria</taxon>
        <taxon>Pseudomonadati</taxon>
        <taxon>Pseudomonadota</taxon>
        <taxon>Alphaproteobacteria</taxon>
        <taxon>Hyphomicrobiales</taxon>
        <taxon>Amorphaceae</taxon>
        <taxon>Acuticoccus</taxon>
    </lineage>
</organism>
<keyword evidence="4" id="KW-0804">Transcription</keyword>
<reference evidence="6 7" key="1">
    <citation type="submission" date="2018-05" db="EMBL/GenBank/DDBJ databases">
        <title>Acuticoccus sediminis sp. nov., isolated from deep-sea sediment of Indian Ocean.</title>
        <authorList>
            <person name="Liu X."/>
            <person name="Lai Q."/>
            <person name="Du Y."/>
            <person name="Sun F."/>
            <person name="Zhang X."/>
            <person name="Wang S."/>
            <person name="Shao Z."/>
        </authorList>
    </citation>
    <scope>NUCLEOTIDE SEQUENCE [LARGE SCALE GENOMIC DNA]</scope>
    <source>
        <strain evidence="6 7">PTG4-2</strain>
    </source>
</reference>
<dbReference type="InterPro" id="IPR000847">
    <property type="entry name" value="LysR_HTH_N"/>
</dbReference>
<evidence type="ECO:0000313" key="7">
    <source>
        <dbReference type="Proteomes" id="UP000249590"/>
    </source>
</evidence>
<protein>
    <submittedName>
        <fullName evidence="6">LysR family transcriptional regulator</fullName>
    </submittedName>
</protein>
<dbReference type="Pfam" id="PF00126">
    <property type="entry name" value="HTH_1"/>
    <property type="match status" value="1"/>
</dbReference>
<dbReference type="Gene3D" id="1.10.10.10">
    <property type="entry name" value="Winged helix-like DNA-binding domain superfamily/Winged helix DNA-binding domain"/>
    <property type="match status" value="1"/>
</dbReference>
<evidence type="ECO:0000256" key="2">
    <source>
        <dbReference type="ARBA" id="ARBA00023015"/>
    </source>
</evidence>
<dbReference type="Pfam" id="PF03466">
    <property type="entry name" value="LysR_substrate"/>
    <property type="match status" value="1"/>
</dbReference>
<dbReference type="Gene3D" id="3.40.190.290">
    <property type="match status" value="1"/>
</dbReference>
<dbReference type="PANTHER" id="PTHR30346">
    <property type="entry name" value="TRANSCRIPTIONAL DUAL REGULATOR HCAR-RELATED"/>
    <property type="match status" value="1"/>
</dbReference>
<dbReference type="PROSITE" id="PS50931">
    <property type="entry name" value="HTH_LYSR"/>
    <property type="match status" value="1"/>
</dbReference>
<dbReference type="EMBL" id="QHHQ01000007">
    <property type="protein sequence ID" value="RAH98203.1"/>
    <property type="molecule type" value="Genomic_DNA"/>
</dbReference>
<dbReference type="GO" id="GO:0003700">
    <property type="term" value="F:DNA-binding transcription factor activity"/>
    <property type="evidence" value="ECO:0007669"/>
    <property type="project" value="InterPro"/>
</dbReference>
<dbReference type="InterPro" id="IPR036390">
    <property type="entry name" value="WH_DNA-bd_sf"/>
</dbReference>
<comment type="caution">
    <text evidence="6">The sequence shown here is derived from an EMBL/GenBank/DDBJ whole genome shotgun (WGS) entry which is preliminary data.</text>
</comment>
<dbReference type="RefSeq" id="WP_111350959.1">
    <property type="nucleotide sequence ID" value="NZ_JAIWKD010000005.1"/>
</dbReference>
<dbReference type="PANTHER" id="PTHR30346:SF28">
    <property type="entry name" value="HTH-TYPE TRANSCRIPTIONAL REGULATOR CYNR"/>
    <property type="match status" value="1"/>
</dbReference>
<dbReference type="PRINTS" id="PR00039">
    <property type="entry name" value="HTHLYSR"/>
</dbReference>
<name>A0A8B2NKS5_9HYPH</name>
<sequence>MSLTSSKIRALNAVVEEGGFTAAARRLGVSQPAVTQHVRELQTEFQVALFEKRRGAIVPTALCRELYRITSDIRRREDDALRLLARHDEMDFGPLRIGIGNAMPAMRYISAFRARHPTVTLHIETGPWSRIMEAVLTQNIDVGIIPEVPDEPRFTRVMCSSQTVVALVHPDHPLADRDEIEIAELAEQQMIFRTKQSYVQRVVDAAFTAAMLEPHAAVVVDTRDSMLEAVANNLGVGFVWSNGSSRTENIRRIKVREMEKPWDEYAFHLAHSAPTIAHRFLAVVNETSLT</sequence>
<dbReference type="GO" id="GO:0032993">
    <property type="term" value="C:protein-DNA complex"/>
    <property type="evidence" value="ECO:0007669"/>
    <property type="project" value="TreeGrafter"/>
</dbReference>
<evidence type="ECO:0000256" key="3">
    <source>
        <dbReference type="ARBA" id="ARBA00023125"/>
    </source>
</evidence>
<dbReference type="OrthoDB" id="8479357at2"/>
<keyword evidence="3" id="KW-0238">DNA-binding</keyword>
<dbReference type="InterPro" id="IPR005119">
    <property type="entry name" value="LysR_subst-bd"/>
</dbReference>
<evidence type="ECO:0000259" key="5">
    <source>
        <dbReference type="PROSITE" id="PS50931"/>
    </source>
</evidence>